<evidence type="ECO:0008006" key="5">
    <source>
        <dbReference type="Google" id="ProtNLM"/>
    </source>
</evidence>
<proteinExistence type="predicted"/>
<keyword evidence="1" id="KW-0175">Coiled coil</keyword>
<evidence type="ECO:0000313" key="4">
    <source>
        <dbReference type="Proteomes" id="UP000183190"/>
    </source>
</evidence>
<feature type="signal peptide" evidence="2">
    <location>
        <begin position="1"/>
        <end position="25"/>
    </location>
</feature>
<gene>
    <name evidence="3" type="ORF">SAMN02910265_01417</name>
</gene>
<dbReference type="Proteomes" id="UP000183190">
    <property type="component" value="Unassembled WGS sequence"/>
</dbReference>
<feature type="chain" id="PRO_5010249176" description="DUF5057 domain-containing protein" evidence="2">
    <location>
        <begin position="26"/>
        <end position="934"/>
    </location>
</feature>
<feature type="coiled-coil region" evidence="1">
    <location>
        <begin position="27"/>
        <end position="61"/>
    </location>
</feature>
<protein>
    <recommendedName>
        <fullName evidence="5">DUF5057 domain-containing protein</fullName>
    </recommendedName>
</protein>
<accession>A0A1H6J816</accession>
<evidence type="ECO:0000313" key="3">
    <source>
        <dbReference type="EMBL" id="SEH55733.1"/>
    </source>
</evidence>
<dbReference type="RefSeq" id="WP_074715815.1">
    <property type="nucleotide sequence ID" value="NZ_FNWV01000004.1"/>
</dbReference>
<dbReference type="OrthoDB" id="9793135at2"/>
<keyword evidence="2" id="KW-0732">Signal</keyword>
<evidence type="ECO:0000256" key="1">
    <source>
        <dbReference type="SAM" id="Coils"/>
    </source>
</evidence>
<name>A0A1H6J816_RUMFL</name>
<dbReference type="InterPro" id="IPR043751">
    <property type="entry name" value="DUF5696"/>
</dbReference>
<reference evidence="3 4" key="1">
    <citation type="submission" date="2016-10" db="EMBL/GenBank/DDBJ databases">
        <authorList>
            <person name="de Groot N.N."/>
        </authorList>
    </citation>
    <scope>NUCLEOTIDE SEQUENCE [LARGE SCALE GENOMIC DNA]</scope>
    <source>
        <strain evidence="3 4">YAD2003</strain>
    </source>
</reference>
<evidence type="ECO:0000256" key="2">
    <source>
        <dbReference type="SAM" id="SignalP"/>
    </source>
</evidence>
<sequence>MVKIKKLLLCLLAVSSVTISGRTLAAEDDIELSAETSEAEVEEAEKAKRSETVEKAELSADDAEKYLEKIGTSDGYDIYRKYKDFDDKLWESVGGKPKSKKDYTDEQQLVADKIDELKKLGELVAVDTKTGKAAASFKSGSKCDEGKLWLSDAGRFFVITDEDASKVVRVRQMISSLDSKYAFLSADGKTLELLQKDLKKPDITLSYSGKEDGKKVYKAESGEFAWLNADGSHFLGVFRYGAENDKFRIIVDDRSAIFGIENKETGYIWWSSPLEAAQDKTATSLLADELRSSNMLRYGVPLSRSGNNMLRSGSEGDCKFEVSDIKDGIRVVYNYEKAGFKYPVEYTLEDDHLKASVKVSEIEESKNANIATEMTVLGCFGAASDKEEGYFVIPDGSGALVRFNNNRSFQTNTYQQRVYGNDVTAVPQTKGAVTEQIYLPVYGIVKEDNALLAVAAKGDSNAYITANVSKQSNSSYNICRFTFILRAMDSFYMSGSSNERYTVFEKGDIKSDDIEMLYYPISKKGADYTDIAARYRQYLMEEQGVAKKCTADSSALYLGLYGGTMKKKNILGIPVNMKTSVTDYSQAADIISELSGKGVEDMVISYSNWTNDGMKNKVDTDADPSGKLGGKSDFKKLTDLIDKNGYAFYPVSDNRDFLSGNGYYSFTDTAVRVSGAYSQIVSYDRAYGIPDGFRKNMSLLSPGYYSKVFGDMADSYSKSGLDGVSLASLTTSLYGDYGKKNISRAKAEKILADSYGKIDDKLSSGILAEGANAYALPYLSCITDVPDSSSRFDMFDEDIPFYQLVLHGIIPYSTKAVNGDPDPEKLMLMAAATGSSLSFDMIYEETSSLKDTEYDWLYYADHRYWTDTAAKYHTLIEPVLRKVSDSFIEDYSVDGDIITSEYENGTVIKVDMKNRTIDCGAVHIELSEEGGDGN</sequence>
<dbReference type="AlphaFoldDB" id="A0A1H6J816"/>
<dbReference type="EMBL" id="FNWV01000004">
    <property type="protein sequence ID" value="SEH55733.1"/>
    <property type="molecule type" value="Genomic_DNA"/>
</dbReference>
<organism evidence="3 4">
    <name type="scientific">Ruminococcus flavefaciens</name>
    <dbReference type="NCBI Taxonomy" id="1265"/>
    <lineage>
        <taxon>Bacteria</taxon>
        <taxon>Bacillati</taxon>
        <taxon>Bacillota</taxon>
        <taxon>Clostridia</taxon>
        <taxon>Eubacteriales</taxon>
        <taxon>Oscillospiraceae</taxon>
        <taxon>Ruminococcus</taxon>
    </lineage>
</organism>
<dbReference type="Pfam" id="PF18952">
    <property type="entry name" value="DUF5696"/>
    <property type="match status" value="1"/>
</dbReference>